<proteinExistence type="predicted"/>
<dbReference type="EMBL" id="AGXI01000001">
    <property type="protein sequence ID" value="EIY42004.1"/>
    <property type="molecule type" value="Genomic_DNA"/>
</dbReference>
<name>I9G6I5_9BACT</name>
<evidence type="ECO:0000313" key="2">
    <source>
        <dbReference type="Proteomes" id="UP000004019"/>
    </source>
</evidence>
<protein>
    <submittedName>
        <fullName evidence="1">Uncharacterized protein</fullName>
    </submittedName>
</protein>
<reference evidence="1 2" key="1">
    <citation type="submission" date="2012-02" db="EMBL/GenBank/DDBJ databases">
        <title>The Genome Sequence of Bacteroides dorei CL03T12C01.</title>
        <authorList>
            <consortium name="The Broad Institute Genome Sequencing Platform"/>
            <person name="Earl A."/>
            <person name="Ward D."/>
            <person name="Feldgarden M."/>
            <person name="Gevers D."/>
            <person name="Zitomersky N.L."/>
            <person name="Coyne M.J."/>
            <person name="Comstock L.E."/>
            <person name="Young S.K."/>
            <person name="Zeng Q."/>
            <person name="Gargeya S."/>
            <person name="Fitzgerald M."/>
            <person name="Haas B."/>
            <person name="Abouelleil A."/>
            <person name="Alvarado L."/>
            <person name="Arachchi H.M."/>
            <person name="Berlin A."/>
            <person name="Chapman S.B."/>
            <person name="Gearin G."/>
            <person name="Goldberg J."/>
            <person name="Griggs A."/>
            <person name="Gujja S."/>
            <person name="Hansen M."/>
            <person name="Heiman D."/>
            <person name="Howarth C."/>
            <person name="Larimer J."/>
            <person name="Lui A."/>
            <person name="MacDonald P.J.P."/>
            <person name="McCowen C."/>
            <person name="Montmayeur A."/>
            <person name="Murphy C."/>
            <person name="Neiman D."/>
            <person name="Pearson M."/>
            <person name="Priest M."/>
            <person name="Roberts A."/>
            <person name="Saif S."/>
            <person name="Shea T."/>
            <person name="Sisk P."/>
            <person name="Stolte C."/>
            <person name="Sykes S."/>
            <person name="Wortman J."/>
            <person name="Nusbaum C."/>
            <person name="Birren B."/>
        </authorList>
    </citation>
    <scope>NUCLEOTIDE SEQUENCE [LARGE SCALE GENOMIC DNA]</scope>
    <source>
        <strain evidence="1 2">CL03T12C01</strain>
    </source>
</reference>
<evidence type="ECO:0000313" key="1">
    <source>
        <dbReference type="EMBL" id="EIY42004.1"/>
    </source>
</evidence>
<comment type="caution">
    <text evidence="1">The sequence shown here is derived from an EMBL/GenBank/DDBJ whole genome shotgun (WGS) entry which is preliminary data.</text>
</comment>
<dbReference type="PATRIC" id="fig|997877.3.peg.381"/>
<organism evidence="1 2">
    <name type="scientific">Phocaeicola dorei CL03T12C01</name>
    <dbReference type="NCBI Taxonomy" id="997877"/>
    <lineage>
        <taxon>Bacteria</taxon>
        <taxon>Pseudomonadati</taxon>
        <taxon>Bacteroidota</taxon>
        <taxon>Bacteroidia</taxon>
        <taxon>Bacteroidales</taxon>
        <taxon>Bacteroidaceae</taxon>
        <taxon>Phocaeicola</taxon>
    </lineage>
</organism>
<gene>
    <name evidence="1" type="ORF">HMPREF1065_00370</name>
</gene>
<accession>I9G6I5</accession>
<sequence>MQHGNKFKQHKVHDTDLGGLIGTATANKDGLMPAGQVFTNPGRALNAGQVCLLSTSRYASAFNIIVWHPWRGIASYHILLSDDSSKAIYKIIALSNLSSQKFYVTISDNKTISIYLKNNSEGPMNLSIQPVTSFKTTPVITTLPEDAIEVVVE</sequence>
<dbReference type="Proteomes" id="UP000004019">
    <property type="component" value="Unassembled WGS sequence"/>
</dbReference>
<dbReference type="HOGENOM" id="CLU_1709576_0_0_10"/>
<dbReference type="RefSeq" id="WP_007851847.1">
    <property type="nucleotide sequence ID" value="NZ_CP011531.1"/>
</dbReference>
<dbReference type="AlphaFoldDB" id="I9G6I5"/>